<keyword evidence="1" id="KW-0472">Membrane</keyword>
<protein>
    <submittedName>
        <fullName evidence="2">Uncharacterized protein</fullName>
    </submittedName>
</protein>
<organism evidence="2">
    <name type="scientific">Arundo donax</name>
    <name type="common">Giant reed</name>
    <name type="synonym">Donax arundinaceus</name>
    <dbReference type="NCBI Taxonomy" id="35708"/>
    <lineage>
        <taxon>Eukaryota</taxon>
        <taxon>Viridiplantae</taxon>
        <taxon>Streptophyta</taxon>
        <taxon>Embryophyta</taxon>
        <taxon>Tracheophyta</taxon>
        <taxon>Spermatophyta</taxon>
        <taxon>Magnoliopsida</taxon>
        <taxon>Liliopsida</taxon>
        <taxon>Poales</taxon>
        <taxon>Poaceae</taxon>
        <taxon>PACMAD clade</taxon>
        <taxon>Arundinoideae</taxon>
        <taxon>Arundineae</taxon>
        <taxon>Arundo</taxon>
    </lineage>
</organism>
<reference evidence="2" key="1">
    <citation type="submission" date="2014-09" db="EMBL/GenBank/DDBJ databases">
        <authorList>
            <person name="Magalhaes I.L.F."/>
            <person name="Oliveira U."/>
            <person name="Santos F.R."/>
            <person name="Vidigal T.H.D.A."/>
            <person name="Brescovit A.D."/>
            <person name="Santos A.J."/>
        </authorList>
    </citation>
    <scope>NUCLEOTIDE SEQUENCE</scope>
    <source>
        <tissue evidence="2">Shoot tissue taken approximately 20 cm above the soil surface</tissue>
    </source>
</reference>
<name>A0A0A9AHW8_ARUDO</name>
<keyword evidence="1" id="KW-0812">Transmembrane</keyword>
<dbReference type="EMBL" id="GBRH01251223">
    <property type="protein sequence ID" value="JAD46672.1"/>
    <property type="molecule type" value="Transcribed_RNA"/>
</dbReference>
<accession>A0A0A9AHW8</accession>
<evidence type="ECO:0000256" key="1">
    <source>
        <dbReference type="SAM" id="Phobius"/>
    </source>
</evidence>
<evidence type="ECO:0000313" key="2">
    <source>
        <dbReference type="EMBL" id="JAD46672.1"/>
    </source>
</evidence>
<sequence>MCTRTYSGVVVYTWRFFLSVPCVTLACCSHASFKFNLFEYSG</sequence>
<proteinExistence type="predicted"/>
<feature type="transmembrane region" description="Helical" evidence="1">
    <location>
        <begin position="12"/>
        <end position="33"/>
    </location>
</feature>
<dbReference type="PROSITE" id="PS51257">
    <property type="entry name" value="PROKAR_LIPOPROTEIN"/>
    <property type="match status" value="1"/>
</dbReference>
<keyword evidence="1" id="KW-1133">Transmembrane helix</keyword>
<dbReference type="AlphaFoldDB" id="A0A0A9AHW8"/>
<reference evidence="2" key="2">
    <citation type="journal article" date="2015" name="Data Brief">
        <title>Shoot transcriptome of the giant reed, Arundo donax.</title>
        <authorList>
            <person name="Barrero R.A."/>
            <person name="Guerrero F.D."/>
            <person name="Moolhuijzen P."/>
            <person name="Goolsby J.A."/>
            <person name="Tidwell J."/>
            <person name="Bellgard S.E."/>
            <person name="Bellgard M.I."/>
        </authorList>
    </citation>
    <scope>NUCLEOTIDE SEQUENCE</scope>
    <source>
        <tissue evidence="2">Shoot tissue taken approximately 20 cm above the soil surface</tissue>
    </source>
</reference>